<proteinExistence type="predicted"/>
<feature type="region of interest" description="Disordered" evidence="1">
    <location>
        <begin position="435"/>
        <end position="458"/>
    </location>
</feature>
<evidence type="ECO:0000313" key="3">
    <source>
        <dbReference type="Proteomes" id="UP000316598"/>
    </source>
</evidence>
<keyword evidence="3" id="KW-1185">Reference proteome</keyword>
<protein>
    <recommendedName>
        <fullName evidence="4">Protein kinase domain protein</fullName>
    </recommendedName>
</protein>
<dbReference type="InterPro" id="IPR011009">
    <property type="entry name" value="Kinase-like_dom_sf"/>
</dbReference>
<dbReference type="OrthoDB" id="230439at2"/>
<dbReference type="Gene3D" id="3.30.200.20">
    <property type="entry name" value="Phosphorylase Kinase, domain 1"/>
    <property type="match status" value="1"/>
</dbReference>
<dbReference type="Proteomes" id="UP000316598">
    <property type="component" value="Unassembled WGS sequence"/>
</dbReference>
<reference evidence="2 3" key="1">
    <citation type="submission" date="2019-02" db="EMBL/GenBank/DDBJ databases">
        <title>Deep-cultivation of Planctomycetes and their phenomic and genomic characterization uncovers novel biology.</title>
        <authorList>
            <person name="Wiegand S."/>
            <person name="Jogler M."/>
            <person name="Boedeker C."/>
            <person name="Pinto D."/>
            <person name="Vollmers J."/>
            <person name="Rivas-Marin E."/>
            <person name="Kohn T."/>
            <person name="Peeters S.H."/>
            <person name="Heuer A."/>
            <person name="Rast P."/>
            <person name="Oberbeckmann S."/>
            <person name="Bunk B."/>
            <person name="Jeske O."/>
            <person name="Meyerdierks A."/>
            <person name="Storesund J.E."/>
            <person name="Kallscheuer N."/>
            <person name="Luecker S."/>
            <person name="Lage O.M."/>
            <person name="Pohl T."/>
            <person name="Merkel B.J."/>
            <person name="Hornburger P."/>
            <person name="Mueller R.-W."/>
            <person name="Bruemmer F."/>
            <person name="Labrenz M."/>
            <person name="Spormann A.M."/>
            <person name="Op Den Camp H."/>
            <person name="Overmann J."/>
            <person name="Amann R."/>
            <person name="Jetten M.S.M."/>
            <person name="Mascher T."/>
            <person name="Medema M.H."/>
            <person name="Devos D.P."/>
            <person name="Kaster A.-K."/>
            <person name="Ovreas L."/>
            <person name="Rohde M."/>
            <person name="Galperin M.Y."/>
            <person name="Jogler C."/>
        </authorList>
    </citation>
    <scope>NUCLEOTIDE SEQUENCE [LARGE SCALE GENOMIC DNA]</scope>
    <source>
        <strain evidence="2 3">Pla22</strain>
    </source>
</reference>
<sequence>MRDSAVAVTIESLVHDPLWSEAAQRQPSKLVDLACIDLIQRRRGGQRVSAVDYVNVFAVLAEANHLLDLIDSDLCVCEELGLPSPADDYGCRFPELGPAIMDLVRLQDSNQSDLPFPLLKDDRTVSHESSDFSFDENLPLPPSVNLVEPPPTNEIAAELNGHQGASCSTSDQISVDFRLVDAPSWFVGRQCVAVGPGHWLIRGKDETRGVPLAFKVVRMPRNLRANASHELLDICEAASKVQHPGWVTPIIATVQNQHLGVIRPWWFARGMPRELNFSDQPNLDKAKVALRNLSSVAFAVAAAHQTGATHGAIHSGNILVDHDGKWKLVDAVANRNGVSRYFSGRQGFSVDGAPSIASLEVRKRIDIDDLVMMITGLLFSSSDSQVEEMVIALRRIAAKSNDPAADIGDLLLAFADADCLVPTDQVRLRSPMRKRFSDWMSSKKRSSPESRNDERGKQ</sequence>
<dbReference type="EMBL" id="SJPI01000001">
    <property type="protein sequence ID" value="TWT53988.1"/>
    <property type="molecule type" value="Genomic_DNA"/>
</dbReference>
<evidence type="ECO:0008006" key="4">
    <source>
        <dbReference type="Google" id="ProtNLM"/>
    </source>
</evidence>
<dbReference type="RefSeq" id="WP_146514110.1">
    <property type="nucleotide sequence ID" value="NZ_SJPI01000001.1"/>
</dbReference>
<name>A0A5C5WTU7_9BACT</name>
<comment type="caution">
    <text evidence="2">The sequence shown here is derived from an EMBL/GenBank/DDBJ whole genome shotgun (WGS) entry which is preliminary data.</text>
</comment>
<organism evidence="2 3">
    <name type="scientific">Rubripirellula amarantea</name>
    <dbReference type="NCBI Taxonomy" id="2527999"/>
    <lineage>
        <taxon>Bacteria</taxon>
        <taxon>Pseudomonadati</taxon>
        <taxon>Planctomycetota</taxon>
        <taxon>Planctomycetia</taxon>
        <taxon>Pirellulales</taxon>
        <taxon>Pirellulaceae</taxon>
        <taxon>Rubripirellula</taxon>
    </lineage>
</organism>
<feature type="compositionally biased region" description="Basic and acidic residues" evidence="1">
    <location>
        <begin position="446"/>
        <end position="458"/>
    </location>
</feature>
<accession>A0A5C5WTU7</accession>
<dbReference type="AlphaFoldDB" id="A0A5C5WTU7"/>
<gene>
    <name evidence="2" type="ORF">Pla22_16220</name>
</gene>
<evidence type="ECO:0000313" key="2">
    <source>
        <dbReference type="EMBL" id="TWT53988.1"/>
    </source>
</evidence>
<dbReference type="SUPFAM" id="SSF56112">
    <property type="entry name" value="Protein kinase-like (PK-like)"/>
    <property type="match status" value="1"/>
</dbReference>
<dbReference type="Gene3D" id="1.10.510.10">
    <property type="entry name" value="Transferase(Phosphotransferase) domain 1"/>
    <property type="match status" value="1"/>
</dbReference>
<evidence type="ECO:0000256" key="1">
    <source>
        <dbReference type="SAM" id="MobiDB-lite"/>
    </source>
</evidence>